<sequence>MSEGVDITNAKCGICGRRVTTGVNKMLTKTMTQISKVVNKIRENTPCNGQVKSYGCEIKKLDFSLLYLLKTTKL</sequence>
<evidence type="ECO:0000313" key="2">
    <source>
        <dbReference type="Proteomes" id="UP000013307"/>
    </source>
</evidence>
<gene>
    <name evidence="1" type="ORF">Asulf_01502</name>
</gene>
<evidence type="ECO:0000313" key="1">
    <source>
        <dbReference type="EMBL" id="AGK61485.1"/>
    </source>
</evidence>
<dbReference type="RefSeq" id="WP_015591083.1">
    <property type="nucleotide sequence ID" value="NC_021169.1"/>
</dbReference>
<dbReference type="EMBL" id="CP005290">
    <property type="protein sequence ID" value="AGK61485.1"/>
    <property type="molecule type" value="Genomic_DNA"/>
</dbReference>
<dbReference type="AlphaFoldDB" id="N0BMK2"/>
<dbReference type="Proteomes" id="UP000013307">
    <property type="component" value="Chromosome"/>
</dbReference>
<proteinExistence type="predicted"/>
<reference evidence="1 2" key="1">
    <citation type="journal article" date="2013" name="Genome Announc.">
        <title>Complete Genome Sequence of the Thermophilic and Facultatively Chemolithoautotrophic Sulfate Reducer Archaeoglobus sulfaticallidus Strain PM70-1T.</title>
        <authorList>
            <person name="Stokke R."/>
            <person name="Hocking W.P."/>
            <person name="Steinsbu B.O."/>
            <person name="Steen I.H."/>
        </authorList>
    </citation>
    <scope>NUCLEOTIDE SEQUENCE [LARGE SCALE GENOMIC DNA]</scope>
    <source>
        <strain evidence="1">PM70-1</strain>
    </source>
</reference>
<dbReference type="STRING" id="387631.Asulf_01502"/>
<keyword evidence="2" id="KW-1185">Reference proteome</keyword>
<accession>N0BMK2</accession>
<organism evidence="1 2">
    <name type="scientific">Archaeoglobus sulfaticallidus PM70-1</name>
    <dbReference type="NCBI Taxonomy" id="387631"/>
    <lineage>
        <taxon>Archaea</taxon>
        <taxon>Methanobacteriati</taxon>
        <taxon>Methanobacteriota</taxon>
        <taxon>Archaeoglobi</taxon>
        <taxon>Archaeoglobales</taxon>
        <taxon>Archaeoglobaceae</taxon>
        <taxon>Archaeoglobus</taxon>
    </lineage>
</organism>
<dbReference type="GeneID" id="41054486"/>
<dbReference type="KEGG" id="ast:Asulf_01502"/>
<name>N0BMK2_9EURY</name>
<protein>
    <submittedName>
        <fullName evidence="1">Uncharacterized protein</fullName>
    </submittedName>
</protein>
<dbReference type="HOGENOM" id="CLU_2678667_0_0_2"/>